<feature type="transmembrane region" description="Helical" evidence="7">
    <location>
        <begin position="181"/>
        <end position="206"/>
    </location>
</feature>
<evidence type="ECO:0000256" key="1">
    <source>
        <dbReference type="ARBA" id="ARBA00004651"/>
    </source>
</evidence>
<evidence type="ECO:0000256" key="6">
    <source>
        <dbReference type="SAM" id="MobiDB-lite"/>
    </source>
</evidence>
<dbReference type="GO" id="GO:0005886">
    <property type="term" value="C:plasma membrane"/>
    <property type="evidence" value="ECO:0007669"/>
    <property type="project" value="UniProtKB-SubCell"/>
</dbReference>
<gene>
    <name evidence="8" type="ORF">C1H84_09080</name>
</gene>
<evidence type="ECO:0000313" key="9">
    <source>
        <dbReference type="Proteomes" id="UP000252167"/>
    </source>
</evidence>
<keyword evidence="5 7" id="KW-0472">Membrane</keyword>
<comment type="caution">
    <text evidence="8">The sequence shown here is derived from an EMBL/GenBank/DDBJ whole genome shotgun (WGS) entry which is preliminary data.</text>
</comment>
<evidence type="ECO:0000256" key="7">
    <source>
        <dbReference type="SAM" id="Phobius"/>
    </source>
</evidence>
<name>A0A365YH90_9MICC</name>
<dbReference type="PANTHER" id="PTHR30213">
    <property type="entry name" value="INNER MEMBRANE PROTEIN YHJD"/>
    <property type="match status" value="1"/>
</dbReference>
<feature type="transmembrane region" description="Helical" evidence="7">
    <location>
        <begin position="139"/>
        <end position="160"/>
    </location>
</feature>
<dbReference type="Pfam" id="PF03631">
    <property type="entry name" value="Virul_fac_BrkB"/>
    <property type="match status" value="1"/>
</dbReference>
<keyword evidence="4 7" id="KW-1133">Transmembrane helix</keyword>
<dbReference type="AlphaFoldDB" id="A0A365YH90"/>
<reference evidence="8 9" key="1">
    <citation type="submission" date="2018-01" db="EMBL/GenBank/DDBJ databases">
        <title>Glutamicibacter soli strain NHPC-3 Whole genome sequence and assembly.</title>
        <authorList>
            <person name="Choudhury P."/>
            <person name="Gupta D."/>
            <person name="Sengupta K."/>
            <person name="Jawed A."/>
            <person name="Sultana N."/>
            <person name="Saha P."/>
        </authorList>
    </citation>
    <scope>NUCLEOTIDE SEQUENCE [LARGE SCALE GENOMIC DNA]</scope>
    <source>
        <strain evidence="8 9">NHPC-3</strain>
    </source>
</reference>
<keyword evidence="3 7" id="KW-0812">Transmembrane</keyword>
<protein>
    <submittedName>
        <fullName evidence="8">Ribonuclease BN</fullName>
    </submittedName>
</protein>
<feature type="transmembrane region" description="Helical" evidence="7">
    <location>
        <begin position="292"/>
        <end position="316"/>
    </location>
</feature>
<feature type="transmembrane region" description="Helical" evidence="7">
    <location>
        <begin position="76"/>
        <end position="98"/>
    </location>
</feature>
<comment type="subcellular location">
    <subcellularLocation>
        <location evidence="1">Cell membrane</location>
        <topology evidence="1">Multi-pass membrane protein</topology>
    </subcellularLocation>
</comment>
<feature type="transmembrane region" description="Helical" evidence="7">
    <location>
        <begin position="226"/>
        <end position="245"/>
    </location>
</feature>
<feature type="region of interest" description="Disordered" evidence="6">
    <location>
        <begin position="341"/>
        <end position="391"/>
    </location>
</feature>
<feature type="compositionally biased region" description="Basic and acidic residues" evidence="6">
    <location>
        <begin position="341"/>
        <end position="362"/>
    </location>
</feature>
<feature type="transmembrane region" description="Helical" evidence="7">
    <location>
        <begin position="257"/>
        <end position="280"/>
    </location>
</feature>
<feature type="region of interest" description="Disordered" evidence="6">
    <location>
        <begin position="1"/>
        <end position="47"/>
    </location>
</feature>
<dbReference type="NCBIfam" id="TIGR00765">
    <property type="entry name" value="yihY_not_rbn"/>
    <property type="match status" value="1"/>
</dbReference>
<evidence type="ECO:0000256" key="3">
    <source>
        <dbReference type="ARBA" id="ARBA00022692"/>
    </source>
</evidence>
<evidence type="ECO:0000256" key="5">
    <source>
        <dbReference type="ARBA" id="ARBA00023136"/>
    </source>
</evidence>
<dbReference type="Proteomes" id="UP000252167">
    <property type="component" value="Unassembled WGS sequence"/>
</dbReference>
<evidence type="ECO:0000313" key="8">
    <source>
        <dbReference type="EMBL" id="RBM01968.1"/>
    </source>
</evidence>
<dbReference type="EMBL" id="POAF01000003">
    <property type="protein sequence ID" value="RBM01968.1"/>
    <property type="molecule type" value="Genomic_DNA"/>
</dbReference>
<evidence type="ECO:0000256" key="4">
    <source>
        <dbReference type="ARBA" id="ARBA00022989"/>
    </source>
</evidence>
<accession>A0A365YH90</accession>
<dbReference type="InterPro" id="IPR017039">
    <property type="entry name" value="Virul_fac_BrkB"/>
</dbReference>
<sequence>MVKSTGASGHPFEGRPDVDEGTATDTRRKYKNAPEPEDDSKPDSPVQLHGNSWKYIFKRSLSEFSRNKCTDLAASLTYFAMLSIFPGLLALVSLLGLVGQAETTTKTMIDILDRFASDQVVETLRQPIEQLSAAPSAGLAFAVGLIGALWSASGYVGAFGRSINQIYDVQEGRPAYKLKPIMLLVTLVLLLCAALLIILLVVSGPVAQTIGDVVGLGETTIMVWNIAKWPVIVLAAVLMIALLYYGTPNVRQPKFRWISLGSAIALLILAIATLGFFFYVANFSNYNKTYGAIGGVIVLLLWIWIGNLSLLFGVVFDSEVERARQLQSGIAAESSIQLPPRDIKASEKQLSKEEKDIREGKQLRIAAELEREEDLDETSGGSKPDTGTPRE</sequence>
<keyword evidence="9" id="KW-1185">Reference proteome</keyword>
<proteinExistence type="predicted"/>
<dbReference type="PANTHER" id="PTHR30213:SF0">
    <property type="entry name" value="UPF0761 MEMBRANE PROTEIN YIHY"/>
    <property type="match status" value="1"/>
</dbReference>
<evidence type="ECO:0000256" key="2">
    <source>
        <dbReference type="ARBA" id="ARBA00022475"/>
    </source>
</evidence>
<keyword evidence="2" id="KW-1003">Cell membrane</keyword>
<organism evidence="8 9">
    <name type="scientific">Glutamicibacter soli</name>
    <dbReference type="NCBI Taxonomy" id="453836"/>
    <lineage>
        <taxon>Bacteria</taxon>
        <taxon>Bacillati</taxon>
        <taxon>Actinomycetota</taxon>
        <taxon>Actinomycetes</taxon>
        <taxon>Micrococcales</taxon>
        <taxon>Micrococcaceae</taxon>
        <taxon>Glutamicibacter</taxon>
    </lineage>
</organism>